<evidence type="ECO:0000259" key="6">
    <source>
        <dbReference type="PROSITE" id="PS51005"/>
    </source>
</evidence>
<evidence type="ECO:0000313" key="7">
    <source>
        <dbReference type="Proteomes" id="UP000694930"/>
    </source>
</evidence>
<accession>A0ABM1H6Y2</accession>
<evidence type="ECO:0000256" key="3">
    <source>
        <dbReference type="ARBA" id="ARBA00023163"/>
    </source>
</evidence>
<dbReference type="InterPro" id="IPR018247">
    <property type="entry name" value="EF_Hand_1_Ca_BS"/>
</dbReference>
<evidence type="ECO:0000256" key="1">
    <source>
        <dbReference type="ARBA" id="ARBA00023015"/>
    </source>
</evidence>
<organism evidence="7 8">
    <name type="scientific">Solanum pennellii</name>
    <name type="common">Tomato</name>
    <name type="synonym">Lycopersicon pennellii</name>
    <dbReference type="NCBI Taxonomy" id="28526"/>
    <lineage>
        <taxon>Eukaryota</taxon>
        <taxon>Viridiplantae</taxon>
        <taxon>Streptophyta</taxon>
        <taxon>Embryophyta</taxon>
        <taxon>Tracheophyta</taxon>
        <taxon>Spermatophyta</taxon>
        <taxon>Magnoliopsida</taxon>
        <taxon>eudicotyledons</taxon>
        <taxon>Gunneridae</taxon>
        <taxon>Pentapetalae</taxon>
        <taxon>asterids</taxon>
        <taxon>lamiids</taxon>
        <taxon>Solanales</taxon>
        <taxon>Solanaceae</taxon>
        <taxon>Solanoideae</taxon>
        <taxon>Solaneae</taxon>
        <taxon>Solanum</taxon>
        <taxon>Solanum subgen. Lycopersicon</taxon>
    </lineage>
</organism>
<evidence type="ECO:0000256" key="2">
    <source>
        <dbReference type="ARBA" id="ARBA00023125"/>
    </source>
</evidence>
<dbReference type="Pfam" id="PF02365">
    <property type="entry name" value="NAM"/>
    <property type="match status" value="1"/>
</dbReference>
<feature type="domain" description="NAC" evidence="6">
    <location>
        <begin position="55"/>
        <end position="211"/>
    </location>
</feature>
<keyword evidence="2" id="KW-0238">DNA-binding</keyword>
<dbReference type="GeneID" id="107024728"/>
<keyword evidence="3" id="KW-0804">Transcription</keyword>
<sequence>MENHNTSLTNNESKDNLISANHINELPISAVFSNKDSNGDQIMSPEDVEALMNKFPPGFRFHPTDYELIKHYLGRKLANLPLHPNKIYELNIYKYEPDTIAAQLKPTTTENIWYVFTPRDRKYPNGERPDRCTWNGYWKATGIDKIIVDDDNISKIGSRRALVYYIGKPPNGKKTDWIMHEYMIPKITIPNSSTPRNPKLDEWVLCKFYNRNDVITSGSTRRKRKRGDHDPIIDEVHQDPVRNDFTNFNNNDNHAVMLSEGTSLGNDPTSYFNDNYSHATMFFQGTDQDSMRNDPTSYDNNYNHAMTLHPQVHMEVPTLPQCPYMPFLSNYQNYVSDHFNDYSIVDPPLPLRIEPTPTNNSIEHDYTMNNESVGGDYGEYSEVHDQYYVSDQYIVDNYESQYDTNNFVNGETTTSNNVVNGETITSNNFVNGETTTSNNFVNGETTNSDNYETNTSNNFANDETSTSKEDC</sequence>
<feature type="region of interest" description="Disordered" evidence="5">
    <location>
        <begin position="431"/>
        <end position="471"/>
    </location>
</feature>
<dbReference type="SUPFAM" id="SSF101941">
    <property type="entry name" value="NAC domain"/>
    <property type="match status" value="1"/>
</dbReference>
<evidence type="ECO:0000313" key="8">
    <source>
        <dbReference type="RefSeq" id="XP_015081198.1"/>
    </source>
</evidence>
<feature type="compositionally biased region" description="Polar residues" evidence="5">
    <location>
        <begin position="431"/>
        <end position="464"/>
    </location>
</feature>
<evidence type="ECO:0000256" key="4">
    <source>
        <dbReference type="ARBA" id="ARBA00023242"/>
    </source>
</evidence>
<dbReference type="InterPro" id="IPR003441">
    <property type="entry name" value="NAC-dom"/>
</dbReference>
<dbReference type="PANTHER" id="PTHR31719:SF179">
    <property type="entry name" value="OS08G0148400 PROTEIN"/>
    <property type="match status" value="1"/>
</dbReference>
<gene>
    <name evidence="8" type="primary">LOC107024728</name>
</gene>
<reference evidence="8" key="2">
    <citation type="submission" date="2025-08" db="UniProtKB">
        <authorList>
            <consortium name="RefSeq"/>
        </authorList>
    </citation>
    <scope>IDENTIFICATION</scope>
</reference>
<dbReference type="RefSeq" id="XP_015081198.1">
    <property type="nucleotide sequence ID" value="XM_015225712.2"/>
</dbReference>
<proteinExistence type="predicted"/>
<dbReference type="PROSITE" id="PS00018">
    <property type="entry name" value="EF_HAND_1"/>
    <property type="match status" value="1"/>
</dbReference>
<protein>
    <submittedName>
        <fullName evidence="8">NAC transcription factor 56-like</fullName>
    </submittedName>
</protein>
<dbReference type="InterPro" id="IPR036093">
    <property type="entry name" value="NAC_dom_sf"/>
</dbReference>
<dbReference type="Proteomes" id="UP000694930">
    <property type="component" value="Chromosome 7"/>
</dbReference>
<name>A0ABM1H6Y2_SOLPN</name>
<reference evidence="7" key="1">
    <citation type="journal article" date="2014" name="Nat. Genet.">
        <title>The genome of the stress-tolerant wild tomato species Solanum pennellii.</title>
        <authorList>
            <person name="Bolger A."/>
            <person name="Scossa F."/>
            <person name="Bolger M.E."/>
            <person name="Lanz C."/>
            <person name="Maumus F."/>
            <person name="Tohge T."/>
            <person name="Quesneville H."/>
            <person name="Alseekh S."/>
            <person name="Sorensen I."/>
            <person name="Lichtenstein G."/>
            <person name="Fich E.A."/>
            <person name="Conte M."/>
            <person name="Keller H."/>
            <person name="Schneeberger K."/>
            <person name="Schwacke R."/>
            <person name="Ofner I."/>
            <person name="Vrebalov J."/>
            <person name="Xu Y."/>
            <person name="Osorio S."/>
            <person name="Aflitos S.A."/>
            <person name="Schijlen E."/>
            <person name="Jimenez-Gomez J.M."/>
            <person name="Ryngajllo M."/>
            <person name="Kimura S."/>
            <person name="Kumar R."/>
            <person name="Koenig D."/>
            <person name="Headland L.R."/>
            <person name="Maloof J.N."/>
            <person name="Sinha N."/>
            <person name="van Ham R.C."/>
            <person name="Lankhorst R.K."/>
            <person name="Mao L."/>
            <person name="Vogel A."/>
            <person name="Arsova B."/>
            <person name="Panstruga R."/>
            <person name="Fei Z."/>
            <person name="Rose J.K."/>
            <person name="Zamir D."/>
            <person name="Carrari F."/>
            <person name="Giovannoni J.J."/>
            <person name="Weigel D."/>
            <person name="Usadel B."/>
            <person name="Fernie A.R."/>
        </authorList>
    </citation>
    <scope>NUCLEOTIDE SEQUENCE [LARGE SCALE GENOMIC DNA]</scope>
    <source>
        <strain evidence="7">cv. LA0716</strain>
    </source>
</reference>
<keyword evidence="4" id="KW-0539">Nucleus</keyword>
<dbReference type="Gene3D" id="2.170.150.80">
    <property type="entry name" value="NAC domain"/>
    <property type="match status" value="1"/>
</dbReference>
<keyword evidence="1" id="KW-0805">Transcription regulation</keyword>
<keyword evidence="7" id="KW-1185">Reference proteome</keyword>
<dbReference type="PROSITE" id="PS51005">
    <property type="entry name" value="NAC"/>
    <property type="match status" value="1"/>
</dbReference>
<dbReference type="PANTHER" id="PTHR31719">
    <property type="entry name" value="NAC TRANSCRIPTION FACTOR 56"/>
    <property type="match status" value="1"/>
</dbReference>
<evidence type="ECO:0000256" key="5">
    <source>
        <dbReference type="SAM" id="MobiDB-lite"/>
    </source>
</evidence>